<accession>A0A9W8RRV1</accession>
<name>A0A9W8RRV1_9HYPO</name>
<feature type="transmembrane region" description="Helical" evidence="1">
    <location>
        <begin position="50"/>
        <end position="70"/>
    </location>
</feature>
<dbReference type="EMBL" id="JAOQAZ010000023">
    <property type="protein sequence ID" value="KAJ4253851.1"/>
    <property type="molecule type" value="Genomic_DNA"/>
</dbReference>
<reference evidence="2" key="1">
    <citation type="submission" date="2022-09" db="EMBL/GenBank/DDBJ databases">
        <title>Fusarium specimens isolated from Avocado Roots.</title>
        <authorList>
            <person name="Stajich J."/>
            <person name="Roper C."/>
            <person name="Heimlech-Rivalta G."/>
        </authorList>
    </citation>
    <scope>NUCLEOTIDE SEQUENCE</scope>
    <source>
        <strain evidence="2">CF00136</strain>
    </source>
</reference>
<keyword evidence="1" id="KW-0472">Membrane</keyword>
<keyword evidence="3" id="KW-1185">Reference proteome</keyword>
<gene>
    <name evidence="2" type="ORF">NW762_010246</name>
</gene>
<dbReference type="AlphaFoldDB" id="A0A9W8RRV1"/>
<evidence type="ECO:0000256" key="1">
    <source>
        <dbReference type="SAM" id="Phobius"/>
    </source>
</evidence>
<evidence type="ECO:0000313" key="2">
    <source>
        <dbReference type="EMBL" id="KAJ4253851.1"/>
    </source>
</evidence>
<dbReference type="OrthoDB" id="3692311at2759"/>
<evidence type="ECO:0000313" key="3">
    <source>
        <dbReference type="Proteomes" id="UP001152049"/>
    </source>
</evidence>
<dbReference type="Proteomes" id="UP001152049">
    <property type="component" value="Unassembled WGS sequence"/>
</dbReference>
<feature type="transmembrane region" description="Helical" evidence="1">
    <location>
        <begin position="573"/>
        <end position="596"/>
    </location>
</feature>
<comment type="caution">
    <text evidence="2">The sequence shown here is derived from an EMBL/GenBank/DDBJ whole genome shotgun (WGS) entry which is preliminary data.</text>
</comment>
<proteinExistence type="predicted"/>
<protein>
    <submittedName>
        <fullName evidence="2">Uncharacterized protein</fullName>
    </submittedName>
</protein>
<keyword evidence="1" id="KW-0812">Transmembrane</keyword>
<keyword evidence="1" id="KW-1133">Transmembrane helix</keyword>
<sequence>MLFHEYTPRPHIVPLDKNSAVNSAQDVLATYLVSLNQQPESELGSRVLEAASIAATLWPIAFAAVLGTALKSVALYSCEKGTTLGNLEILLGSLTMTSTLKLLFWVRLVSFWSPILVLVWILSPLGGQSVLRAVSIHADVISSDFPIITYPSTNFTAGFDKLPVLYALPSSLRTLFGAAFSSSATRLMLANGSSPNFSDSLKQVGGPDEARRLTQQDVWGNVRVPFLHMLEGYNASDPHTWVDVPNNTIPPYDSLVGIPIRGVPATQAGNASMMVQSSYISLSCMPWINGSAWLQSHISQLILAGPIAAEGKISIDYNNISFFSALRGDRDSSLGSDQDVPSFQFDLLKDTYLNATRWNGGNFSLVDGQDLPSKQSLVFVTSTSTDSGHNFHYNMTICAPSTSYVDAMVRCSRPTNLGFLSCFVEKLRHTRGKPVEGNATVLSFTHNLPILPLIPRLLPDPEGSTNDLLNLFLRDPAVARPVGEFYKFQEFSRPPSLDNVSMSVFEARLAAVLNTVVRASFEQSIIVGADGISPSSQVITDNTTGSTVTPLSPWGNSTGTWEKFADPEYKVNWIYLSVYAVSTMAMLVFTIGHIALQLKIRAPDIMTSVSALTRDSPYVSVPNGGSMLGGMERVRLLKDKHVRIQDVQPRRHVGRIAFSDETGGMGLDRERNYD</sequence>
<feature type="transmembrane region" description="Helical" evidence="1">
    <location>
        <begin position="102"/>
        <end position="122"/>
    </location>
</feature>
<organism evidence="2 3">
    <name type="scientific">Fusarium torreyae</name>
    <dbReference type="NCBI Taxonomy" id="1237075"/>
    <lineage>
        <taxon>Eukaryota</taxon>
        <taxon>Fungi</taxon>
        <taxon>Dikarya</taxon>
        <taxon>Ascomycota</taxon>
        <taxon>Pezizomycotina</taxon>
        <taxon>Sordariomycetes</taxon>
        <taxon>Hypocreomycetidae</taxon>
        <taxon>Hypocreales</taxon>
        <taxon>Nectriaceae</taxon>
        <taxon>Fusarium</taxon>
    </lineage>
</organism>